<reference evidence="5 6" key="1">
    <citation type="journal article" date="2010" name="Stand. Genomic Sci.">
        <title>Permanent draft genome sequence of Dethiosulfovibrio peptidovorans type strain (SEBR 4207).</title>
        <authorList>
            <person name="Labutti K."/>
            <person name="Mayilraj S."/>
            <person name="Clum A."/>
            <person name="Lucas S."/>
            <person name="Glavina Del Rio T."/>
            <person name="Nolan M."/>
            <person name="Tice H."/>
            <person name="Cheng J.F."/>
            <person name="Pitluck S."/>
            <person name="Liolios K."/>
            <person name="Ivanova N."/>
            <person name="Mavromatis K."/>
            <person name="Mikhailova N."/>
            <person name="Pati A."/>
            <person name="Goodwin L."/>
            <person name="Chen A."/>
            <person name="Palaniappan K."/>
            <person name="Land M."/>
            <person name="Hauser L."/>
            <person name="Chang Y.J."/>
            <person name="Jeffries C.D."/>
            <person name="Rohde M."/>
            <person name="Spring S."/>
            <person name="Goker M."/>
            <person name="Woyke T."/>
            <person name="Bristow J."/>
            <person name="Eisen J.A."/>
            <person name="Markowitz V."/>
            <person name="Hugenholtz P."/>
            <person name="Kyrpides N.C."/>
            <person name="Klenk H.P."/>
            <person name="Lapidus A."/>
        </authorList>
    </citation>
    <scope>NUCLEOTIDE SEQUENCE [LARGE SCALE GENOMIC DNA]</scope>
    <source>
        <strain evidence="5 6">DSM 11002</strain>
    </source>
</reference>
<name>D2Z4B1_9BACT</name>
<organism evidence="5 6">
    <name type="scientific">Dethiosulfovibrio peptidovorans DSM 11002</name>
    <dbReference type="NCBI Taxonomy" id="469381"/>
    <lineage>
        <taxon>Bacteria</taxon>
        <taxon>Thermotogati</taxon>
        <taxon>Synergistota</taxon>
        <taxon>Synergistia</taxon>
        <taxon>Synergistales</taxon>
        <taxon>Dethiosulfovibrionaceae</taxon>
        <taxon>Dethiosulfovibrio</taxon>
    </lineage>
</organism>
<dbReference type="AlphaFoldDB" id="D2Z4B1"/>
<dbReference type="EMBL" id="ABTR02000001">
    <property type="protein sequence ID" value="EFC90440.1"/>
    <property type="molecule type" value="Genomic_DNA"/>
</dbReference>
<dbReference type="RefSeq" id="WP_005659150.1">
    <property type="nucleotide sequence ID" value="NZ_ABTR02000001.1"/>
</dbReference>
<dbReference type="Pfam" id="PF08541">
    <property type="entry name" value="ACP_syn_III_C"/>
    <property type="match status" value="1"/>
</dbReference>
<evidence type="ECO:0000313" key="5">
    <source>
        <dbReference type="EMBL" id="EFC90440.1"/>
    </source>
</evidence>
<evidence type="ECO:0000259" key="3">
    <source>
        <dbReference type="Pfam" id="PF08541"/>
    </source>
</evidence>
<dbReference type="GO" id="GO:0004315">
    <property type="term" value="F:3-oxoacyl-[acyl-carrier-protein] synthase activity"/>
    <property type="evidence" value="ECO:0007669"/>
    <property type="project" value="UniProtKB-EC"/>
</dbReference>
<dbReference type="Pfam" id="PF08545">
    <property type="entry name" value="ACP_syn_III"/>
    <property type="match status" value="1"/>
</dbReference>
<dbReference type="SUPFAM" id="SSF53901">
    <property type="entry name" value="Thiolase-like"/>
    <property type="match status" value="1"/>
</dbReference>
<evidence type="ECO:0000256" key="2">
    <source>
        <dbReference type="ARBA" id="ARBA00023315"/>
    </source>
</evidence>
<dbReference type="EC" id="2.3.1.41" evidence="5"/>
<keyword evidence="2 5" id="KW-0012">Acyltransferase</keyword>
<dbReference type="InterPro" id="IPR013751">
    <property type="entry name" value="ACP_syn_III_N"/>
</dbReference>
<dbReference type="GO" id="GO:0006633">
    <property type="term" value="P:fatty acid biosynthetic process"/>
    <property type="evidence" value="ECO:0007669"/>
    <property type="project" value="InterPro"/>
</dbReference>
<comment type="caution">
    <text evidence="5">The sequence shown here is derived from an EMBL/GenBank/DDBJ whole genome shotgun (WGS) entry which is preliminary data.</text>
</comment>
<dbReference type="NCBIfam" id="NF006829">
    <property type="entry name" value="PRK09352.1"/>
    <property type="match status" value="1"/>
</dbReference>
<dbReference type="OrthoDB" id="9815506at2"/>
<dbReference type="InterPro" id="IPR016039">
    <property type="entry name" value="Thiolase-like"/>
</dbReference>
<dbReference type="eggNOG" id="COG0332">
    <property type="taxonomic scope" value="Bacteria"/>
</dbReference>
<keyword evidence="6" id="KW-1185">Reference proteome</keyword>
<dbReference type="PANTHER" id="PTHR34069:SF2">
    <property type="entry name" value="BETA-KETOACYL-[ACYL-CARRIER-PROTEIN] SYNTHASE III"/>
    <property type="match status" value="1"/>
</dbReference>
<sequence length="341" mass="37366">MERREAAIAHVSYHLPERKLTNRDLVEEFGTWTEHKIKSKTGIDERPIAGEDETASVLGTAAAERLFQESGTPRESVDMLLLCTETPDYIMPSTACIVHDKLGLRKDCGALDYNLGCSGYVYGLYMASAMVKSGMAEKVLLITGDVLTRYVHPGDKSTRTIFGDGFTATLVSTEPEEAPGTIGRFVLGTDGAGHGNLIIPAGGTVSPCCEETKELYTNRYGNSRTKENLYMNGPEVFAFAVREVPPVIERCLSNNGLSMEEIDLFVFHQATHMMLEKLRETMEIPEERFVVDMEETGNTVSSSIPLALRRAQDSGRLGKGDTVLVCGFGVGYSWGATVIQM</sequence>
<keyword evidence="1 5" id="KW-0808">Transferase</keyword>
<dbReference type="STRING" id="469381.Dpep_0408"/>
<dbReference type="Gene3D" id="3.40.47.10">
    <property type="match status" value="1"/>
</dbReference>
<dbReference type="InterPro" id="IPR013747">
    <property type="entry name" value="ACP_syn_III_C"/>
</dbReference>
<dbReference type="CDD" id="cd00830">
    <property type="entry name" value="KAS_III"/>
    <property type="match status" value="1"/>
</dbReference>
<evidence type="ECO:0000256" key="1">
    <source>
        <dbReference type="ARBA" id="ARBA00022679"/>
    </source>
</evidence>
<accession>D2Z4B1</accession>
<feature type="domain" description="Beta-ketoacyl-[acyl-carrier-protein] synthase III C-terminal" evidence="3">
    <location>
        <begin position="252"/>
        <end position="340"/>
    </location>
</feature>
<dbReference type="PaxDb" id="469381-Dpep_0408"/>
<dbReference type="PANTHER" id="PTHR34069">
    <property type="entry name" value="3-OXOACYL-[ACYL-CARRIER-PROTEIN] SYNTHASE 3"/>
    <property type="match status" value="1"/>
</dbReference>
<evidence type="ECO:0000259" key="4">
    <source>
        <dbReference type="Pfam" id="PF08545"/>
    </source>
</evidence>
<evidence type="ECO:0000313" key="6">
    <source>
        <dbReference type="Proteomes" id="UP000006427"/>
    </source>
</evidence>
<dbReference type="Proteomes" id="UP000006427">
    <property type="component" value="Unassembled WGS sequence"/>
</dbReference>
<proteinExistence type="predicted"/>
<gene>
    <name evidence="5" type="ORF">Dpep_0408</name>
</gene>
<protein>
    <submittedName>
        <fullName evidence="5">Beta-ketoacyl-acyl-carrier-protein synthase I</fullName>
        <ecNumber evidence="5">2.3.1.41</ecNumber>
    </submittedName>
</protein>
<dbReference type="GO" id="GO:0044550">
    <property type="term" value="P:secondary metabolite biosynthetic process"/>
    <property type="evidence" value="ECO:0007669"/>
    <property type="project" value="TreeGrafter"/>
</dbReference>
<feature type="domain" description="Beta-ketoacyl-[acyl-carrier-protein] synthase III N-terminal" evidence="4">
    <location>
        <begin position="111"/>
        <end position="191"/>
    </location>
</feature>